<proteinExistence type="predicted"/>
<dbReference type="SUPFAM" id="SSF53756">
    <property type="entry name" value="UDP-Glycosyltransferase/glycogen phosphorylase"/>
    <property type="match status" value="1"/>
</dbReference>
<evidence type="ECO:0000313" key="6">
    <source>
        <dbReference type="Proteomes" id="UP000552883"/>
    </source>
</evidence>
<dbReference type="CDD" id="cd03809">
    <property type="entry name" value="GT4_MtfB-like"/>
    <property type="match status" value="1"/>
</dbReference>
<reference evidence="5 6" key="1">
    <citation type="submission" date="2020-08" db="EMBL/GenBank/DDBJ databases">
        <title>Sequencing the genomes of 1000 actinobacteria strains.</title>
        <authorList>
            <person name="Klenk H.-P."/>
        </authorList>
    </citation>
    <scope>NUCLEOTIDE SEQUENCE [LARGE SCALE GENOMIC DNA]</scope>
    <source>
        <strain evidence="5 6">DSM 23889</strain>
    </source>
</reference>
<dbReference type="PANTHER" id="PTHR46401:SF2">
    <property type="entry name" value="GLYCOSYLTRANSFERASE WBBK-RELATED"/>
    <property type="match status" value="1"/>
</dbReference>
<dbReference type="Proteomes" id="UP000552883">
    <property type="component" value="Unassembled WGS sequence"/>
</dbReference>
<dbReference type="EMBL" id="JACHBS010000001">
    <property type="protein sequence ID" value="MBB5618508.1"/>
    <property type="molecule type" value="Genomic_DNA"/>
</dbReference>
<dbReference type="OrthoDB" id="9801609at2"/>
<dbReference type="AlphaFoldDB" id="A0A840XPL3"/>
<dbReference type="InterPro" id="IPR028098">
    <property type="entry name" value="Glyco_trans_4-like_N"/>
</dbReference>
<dbReference type="InterPro" id="IPR001296">
    <property type="entry name" value="Glyco_trans_1"/>
</dbReference>
<accession>A0A840XPL3</accession>
<keyword evidence="1" id="KW-0328">Glycosyltransferase</keyword>
<keyword evidence="2 5" id="KW-0808">Transferase</keyword>
<evidence type="ECO:0000259" key="4">
    <source>
        <dbReference type="Pfam" id="PF13439"/>
    </source>
</evidence>
<dbReference type="Gene3D" id="3.40.50.2000">
    <property type="entry name" value="Glycogen Phosphorylase B"/>
    <property type="match status" value="2"/>
</dbReference>
<dbReference type="RefSeq" id="WP_153981464.1">
    <property type="nucleotide sequence ID" value="NZ_BAAANZ010000002.1"/>
</dbReference>
<dbReference type="Pfam" id="PF13439">
    <property type="entry name" value="Glyco_transf_4"/>
    <property type="match status" value="1"/>
</dbReference>
<dbReference type="Pfam" id="PF00534">
    <property type="entry name" value="Glycos_transf_1"/>
    <property type="match status" value="1"/>
</dbReference>
<evidence type="ECO:0000256" key="2">
    <source>
        <dbReference type="ARBA" id="ARBA00022679"/>
    </source>
</evidence>
<evidence type="ECO:0000256" key="1">
    <source>
        <dbReference type="ARBA" id="ARBA00022676"/>
    </source>
</evidence>
<sequence length="379" mass="40466">MTTLRVILDQLAAPVPGGIGRYTRELTRALIATQPRGCTVSGWVPSSPETAYRAIEEALPGLASLEKSALDRRQIAAAWQHGFTRLGAGSTTHAPSLLAPLFRHDRINNPGDQIVVTIHDAVPWTHPETLTPRGVAWHRAMAKRAERYADAVVVPTHAVAEELAEVLALGDRVRIIAGAVASDLAVPTDAAERRAALDLPERYVAAVGTVEPRKGLEPLVRALARLDRPELPLVHVGPQGWGDLDLAAVAREAGLAPERVRPLGFLDDSDVAAVMQGASVFVMPSQAEGFGLPMLEAMSLGTPTIHTDVPALVEVAGGAGHLVEREPAATLPERLAEAIAAVVDDDSHAETLRIAGRDRARAFSWLDSAEKTWQLHADL</sequence>
<feature type="domain" description="Glycosyl transferase family 1" evidence="3">
    <location>
        <begin position="196"/>
        <end position="358"/>
    </location>
</feature>
<evidence type="ECO:0000313" key="5">
    <source>
        <dbReference type="EMBL" id="MBB5618508.1"/>
    </source>
</evidence>
<feature type="domain" description="Glycosyltransferase subfamily 4-like N-terminal" evidence="4">
    <location>
        <begin position="16"/>
        <end position="180"/>
    </location>
</feature>
<protein>
    <submittedName>
        <fullName evidence="5">Glycosyltransferase involved in cell wall biosynthesis</fullName>
    </submittedName>
</protein>
<name>A0A840XPL3_9MICO</name>
<dbReference type="PANTHER" id="PTHR46401">
    <property type="entry name" value="GLYCOSYLTRANSFERASE WBBK-RELATED"/>
    <property type="match status" value="1"/>
</dbReference>
<dbReference type="GO" id="GO:0009103">
    <property type="term" value="P:lipopolysaccharide biosynthetic process"/>
    <property type="evidence" value="ECO:0007669"/>
    <property type="project" value="TreeGrafter"/>
</dbReference>
<dbReference type="GO" id="GO:0016757">
    <property type="term" value="F:glycosyltransferase activity"/>
    <property type="evidence" value="ECO:0007669"/>
    <property type="project" value="UniProtKB-KW"/>
</dbReference>
<gene>
    <name evidence="5" type="ORF">BJ959_002004</name>
</gene>
<evidence type="ECO:0000259" key="3">
    <source>
        <dbReference type="Pfam" id="PF00534"/>
    </source>
</evidence>
<organism evidence="5 6">
    <name type="scientific">Microcella frigidaquae</name>
    <dbReference type="NCBI Taxonomy" id="424758"/>
    <lineage>
        <taxon>Bacteria</taxon>
        <taxon>Bacillati</taxon>
        <taxon>Actinomycetota</taxon>
        <taxon>Actinomycetes</taxon>
        <taxon>Micrococcales</taxon>
        <taxon>Microbacteriaceae</taxon>
        <taxon>Microcella</taxon>
    </lineage>
</organism>
<keyword evidence="6" id="KW-1185">Reference proteome</keyword>
<comment type="caution">
    <text evidence="5">The sequence shown here is derived from an EMBL/GenBank/DDBJ whole genome shotgun (WGS) entry which is preliminary data.</text>
</comment>